<feature type="domain" description="Dihydroneopterin aldolase/epimerase" evidence="7">
    <location>
        <begin position="24"/>
        <end position="137"/>
    </location>
</feature>
<comment type="similarity">
    <text evidence="3 6">Belongs to the DHNA family.</text>
</comment>
<evidence type="ECO:0000256" key="6">
    <source>
        <dbReference type="RuleBase" id="RU362079"/>
    </source>
</evidence>
<dbReference type="InParanoid" id="A0A317ZGX2"/>
<keyword evidence="9" id="KW-1185">Reference proteome</keyword>
<evidence type="ECO:0000256" key="1">
    <source>
        <dbReference type="ARBA" id="ARBA00001353"/>
    </source>
</evidence>
<evidence type="ECO:0000256" key="4">
    <source>
        <dbReference type="ARBA" id="ARBA00022909"/>
    </source>
</evidence>
<dbReference type="Pfam" id="PF02152">
    <property type="entry name" value="FolB"/>
    <property type="match status" value="1"/>
</dbReference>
<comment type="caution">
    <text evidence="8">The sequence shown here is derived from an EMBL/GenBank/DDBJ whole genome shotgun (WGS) entry which is preliminary data.</text>
</comment>
<dbReference type="PANTHER" id="PTHR42844">
    <property type="entry name" value="DIHYDRONEOPTERIN ALDOLASE 1-RELATED"/>
    <property type="match status" value="1"/>
</dbReference>
<evidence type="ECO:0000259" key="7">
    <source>
        <dbReference type="SMART" id="SM00905"/>
    </source>
</evidence>
<keyword evidence="5 6" id="KW-0456">Lyase</keyword>
<evidence type="ECO:0000256" key="2">
    <source>
        <dbReference type="ARBA" id="ARBA00005013"/>
    </source>
</evidence>
<dbReference type="AlphaFoldDB" id="A0A317ZGX2"/>
<dbReference type="InterPro" id="IPR006157">
    <property type="entry name" value="FolB_dom"/>
</dbReference>
<dbReference type="GO" id="GO:0046654">
    <property type="term" value="P:tetrahydrofolate biosynthetic process"/>
    <property type="evidence" value="ECO:0007669"/>
    <property type="project" value="UniProtKB-UniRule"/>
</dbReference>
<dbReference type="SUPFAM" id="SSF55620">
    <property type="entry name" value="Tetrahydrobiopterin biosynthesis enzymes-like"/>
    <property type="match status" value="1"/>
</dbReference>
<protein>
    <recommendedName>
        <fullName evidence="6">7,8-dihydroneopterin aldolase</fullName>
        <ecNumber evidence="6">4.1.2.25</ecNumber>
    </recommendedName>
</protein>
<dbReference type="InterPro" id="IPR043133">
    <property type="entry name" value="GTP-CH-I_C/QueF"/>
</dbReference>
<dbReference type="InterPro" id="IPR006156">
    <property type="entry name" value="Dihydroneopterin_aldolase"/>
</dbReference>
<dbReference type="SMART" id="SM00905">
    <property type="entry name" value="FolB"/>
    <property type="match status" value="1"/>
</dbReference>
<name>A0A317ZGX2_9BACT</name>
<keyword evidence="4 6" id="KW-0289">Folate biosynthesis</keyword>
<accession>A0A317ZGX2</accession>
<comment type="pathway">
    <text evidence="2 6">Cofactor biosynthesis; tetrahydrofolate biosynthesis; 2-amino-4-hydroxy-6-hydroxymethyl-7,8-dihydropteridine diphosphate from 7,8-dihydroneopterin triphosphate: step 3/4.</text>
</comment>
<dbReference type="GO" id="GO:0004150">
    <property type="term" value="F:dihydroneopterin aldolase activity"/>
    <property type="evidence" value="ECO:0007669"/>
    <property type="project" value="UniProtKB-UniRule"/>
</dbReference>
<gene>
    <name evidence="8" type="primary">folB</name>
    <name evidence="8" type="ORF">DDZ13_05830</name>
</gene>
<dbReference type="EC" id="4.1.2.25" evidence="6"/>
<evidence type="ECO:0000256" key="3">
    <source>
        <dbReference type="ARBA" id="ARBA00005708"/>
    </source>
</evidence>
<evidence type="ECO:0000256" key="5">
    <source>
        <dbReference type="ARBA" id="ARBA00023239"/>
    </source>
</evidence>
<reference evidence="8 9" key="1">
    <citation type="submission" date="2018-05" db="EMBL/GenBank/DDBJ databases">
        <title>Coraliomargarita sinensis sp. nov., isolated from a marine solar saltern.</title>
        <authorList>
            <person name="Zhou L.Y."/>
        </authorList>
    </citation>
    <scope>NUCLEOTIDE SEQUENCE [LARGE SCALE GENOMIC DNA]</scope>
    <source>
        <strain evidence="8 9">WN38</strain>
    </source>
</reference>
<dbReference type="GO" id="GO:0005737">
    <property type="term" value="C:cytoplasm"/>
    <property type="evidence" value="ECO:0007669"/>
    <property type="project" value="TreeGrafter"/>
</dbReference>
<organism evidence="8 9">
    <name type="scientific">Coraliomargarita sinensis</name>
    <dbReference type="NCBI Taxonomy" id="2174842"/>
    <lineage>
        <taxon>Bacteria</taxon>
        <taxon>Pseudomonadati</taxon>
        <taxon>Verrucomicrobiota</taxon>
        <taxon>Opitutia</taxon>
        <taxon>Puniceicoccales</taxon>
        <taxon>Coraliomargaritaceae</taxon>
        <taxon>Coraliomargarita</taxon>
    </lineage>
</organism>
<dbReference type="GO" id="GO:0046656">
    <property type="term" value="P:folic acid biosynthetic process"/>
    <property type="evidence" value="ECO:0007669"/>
    <property type="project" value="UniProtKB-UniRule"/>
</dbReference>
<comment type="function">
    <text evidence="6">Catalyzes the conversion of 7,8-dihydroneopterin to 6-hydroxymethyl-7,8-dihydropterin.</text>
</comment>
<dbReference type="EMBL" id="QHJQ01000003">
    <property type="protein sequence ID" value="PXA04690.1"/>
    <property type="molecule type" value="Genomic_DNA"/>
</dbReference>
<comment type="catalytic activity">
    <reaction evidence="1 6">
        <text>7,8-dihydroneopterin = 6-hydroxymethyl-7,8-dihydropterin + glycolaldehyde</text>
        <dbReference type="Rhea" id="RHEA:10540"/>
        <dbReference type="ChEBI" id="CHEBI:17001"/>
        <dbReference type="ChEBI" id="CHEBI:17071"/>
        <dbReference type="ChEBI" id="CHEBI:44841"/>
        <dbReference type="EC" id="4.1.2.25"/>
    </reaction>
</comment>
<evidence type="ECO:0000313" key="9">
    <source>
        <dbReference type="Proteomes" id="UP000247099"/>
    </source>
</evidence>
<sequence length="139" mass="15641">MMFAKTANVPMFSIIVYAMNKTKIELKDLAFFAHHGVLKEEAELGQRFKVDVTLRLIDGLKFAADSPDCTVNYVDVYEAVKETFLGKRFNLIESAAEAVAAVILERFRKVVEVSVIVKKPAVPVDCICEYFSAEVTRCR</sequence>
<dbReference type="NCBIfam" id="TIGR00526">
    <property type="entry name" value="folB_dom"/>
    <property type="match status" value="1"/>
</dbReference>
<dbReference type="Gene3D" id="3.30.1130.10">
    <property type="match status" value="1"/>
</dbReference>
<dbReference type="UniPathway" id="UPA00077">
    <property type="reaction ID" value="UER00154"/>
</dbReference>
<proteinExistence type="inferred from homology"/>
<dbReference type="Proteomes" id="UP000247099">
    <property type="component" value="Unassembled WGS sequence"/>
</dbReference>
<dbReference type="NCBIfam" id="TIGR00525">
    <property type="entry name" value="folB"/>
    <property type="match status" value="1"/>
</dbReference>
<evidence type="ECO:0000313" key="8">
    <source>
        <dbReference type="EMBL" id="PXA04690.1"/>
    </source>
</evidence>
<dbReference type="PANTHER" id="PTHR42844:SF1">
    <property type="entry name" value="DIHYDRONEOPTERIN ALDOLASE 1-RELATED"/>
    <property type="match status" value="1"/>
</dbReference>